<feature type="domain" description="DOMON" evidence="13">
    <location>
        <begin position="264"/>
        <end position="382"/>
    </location>
</feature>
<evidence type="ECO:0000313" key="17">
    <source>
        <dbReference type="RefSeq" id="XP_012938630.1"/>
    </source>
</evidence>
<evidence type="ECO:0000256" key="6">
    <source>
        <dbReference type="ARBA" id="ARBA00022982"/>
    </source>
</evidence>
<keyword evidence="8" id="KW-0408">Iron</keyword>
<evidence type="ECO:0000256" key="4">
    <source>
        <dbReference type="ARBA" id="ARBA00022448"/>
    </source>
</evidence>
<feature type="transmembrane region" description="Helical" evidence="12">
    <location>
        <begin position="428"/>
        <end position="448"/>
    </location>
</feature>
<dbReference type="InterPro" id="IPR042789">
    <property type="entry name" value="FRRS1L"/>
</dbReference>
<evidence type="ECO:0000259" key="14">
    <source>
        <dbReference type="PROSITE" id="PS50939"/>
    </source>
</evidence>
<keyword evidence="9 12" id="KW-0472">Membrane</keyword>
<dbReference type="Gene3D" id="2.60.40.4060">
    <property type="entry name" value="Reeler domain"/>
    <property type="match status" value="1"/>
</dbReference>
<dbReference type="PROSITE" id="PS51019">
    <property type="entry name" value="REELIN"/>
    <property type="match status" value="1"/>
</dbReference>
<accession>A0ABM1A103</accession>
<feature type="transmembrane region" description="Helical" evidence="12">
    <location>
        <begin position="577"/>
        <end position="594"/>
    </location>
</feature>
<dbReference type="CDD" id="cd08760">
    <property type="entry name" value="Cyt_b561_FRRS1_like"/>
    <property type="match status" value="1"/>
</dbReference>
<dbReference type="InterPro" id="IPR002861">
    <property type="entry name" value="Reeler_dom"/>
</dbReference>
<dbReference type="Pfam" id="PF03351">
    <property type="entry name" value="DOMON"/>
    <property type="match status" value="1"/>
</dbReference>
<dbReference type="Gene3D" id="1.20.120.1770">
    <property type="match status" value="1"/>
</dbReference>
<dbReference type="RefSeq" id="XP_012938630.1">
    <property type="nucleotide sequence ID" value="XM_013083176.2"/>
</dbReference>
<evidence type="ECO:0000256" key="3">
    <source>
        <dbReference type="ARBA" id="ARBA00009195"/>
    </source>
</evidence>
<dbReference type="GeneID" id="101855794"/>
<proteinExistence type="inferred from homology"/>
<evidence type="ECO:0000256" key="11">
    <source>
        <dbReference type="SAM" id="MobiDB-lite"/>
    </source>
</evidence>
<keyword evidence="6" id="KW-0249">Electron transport</keyword>
<feature type="region of interest" description="Disordered" evidence="11">
    <location>
        <begin position="174"/>
        <end position="243"/>
    </location>
</feature>
<evidence type="ECO:0000256" key="7">
    <source>
        <dbReference type="ARBA" id="ARBA00022989"/>
    </source>
</evidence>
<keyword evidence="16" id="KW-1185">Reference proteome</keyword>
<dbReference type="InterPro" id="IPR005018">
    <property type="entry name" value="DOMON_domain"/>
</dbReference>
<comment type="cofactor">
    <cofactor evidence="1">
        <name>heme b</name>
        <dbReference type="ChEBI" id="CHEBI:60344"/>
    </cofactor>
</comment>
<comment type="similarity">
    <text evidence="3">Belongs to the FRRS1 family.</text>
</comment>
<dbReference type="Proteomes" id="UP000694888">
    <property type="component" value="Unplaced"/>
</dbReference>
<evidence type="ECO:0000256" key="12">
    <source>
        <dbReference type="SAM" id="Phobius"/>
    </source>
</evidence>
<gene>
    <name evidence="17" type="primary">LOC101855794</name>
</gene>
<reference evidence="17" key="1">
    <citation type="submission" date="2025-08" db="UniProtKB">
        <authorList>
            <consortium name="RefSeq"/>
        </authorList>
    </citation>
    <scope>IDENTIFICATION</scope>
</reference>
<evidence type="ECO:0000256" key="1">
    <source>
        <dbReference type="ARBA" id="ARBA00001970"/>
    </source>
</evidence>
<dbReference type="InterPro" id="IPR006593">
    <property type="entry name" value="Cyt_b561/ferric_Rdtase_TM"/>
</dbReference>
<dbReference type="PANTHER" id="PTHR46902">
    <property type="entry name" value="DOMON DOMAIN-CONTAINING PROTEIN FRRS1L"/>
    <property type="match status" value="1"/>
</dbReference>
<dbReference type="PANTHER" id="PTHR46902:SF1">
    <property type="entry name" value="DOMON DOMAIN-CONTAINING PROTEIN FRRS1L"/>
    <property type="match status" value="1"/>
</dbReference>
<keyword evidence="4" id="KW-0813">Transport</keyword>
<evidence type="ECO:0000259" key="13">
    <source>
        <dbReference type="PROSITE" id="PS50836"/>
    </source>
</evidence>
<comment type="subcellular location">
    <subcellularLocation>
        <location evidence="2">Membrane</location>
        <topology evidence="2">Multi-pass membrane protein</topology>
    </subcellularLocation>
</comment>
<keyword evidence="7 12" id="KW-1133">Transmembrane helix</keyword>
<keyword evidence="10" id="KW-0325">Glycoprotein</keyword>
<dbReference type="SMART" id="SM00665">
    <property type="entry name" value="B561"/>
    <property type="match status" value="1"/>
</dbReference>
<evidence type="ECO:0000313" key="16">
    <source>
        <dbReference type="Proteomes" id="UP000694888"/>
    </source>
</evidence>
<evidence type="ECO:0000256" key="10">
    <source>
        <dbReference type="ARBA" id="ARBA00023180"/>
    </source>
</evidence>
<evidence type="ECO:0000259" key="15">
    <source>
        <dbReference type="PROSITE" id="PS51019"/>
    </source>
</evidence>
<dbReference type="InterPro" id="IPR042307">
    <property type="entry name" value="Reeler_sf"/>
</dbReference>
<dbReference type="CDD" id="cd09628">
    <property type="entry name" value="DOMON_SDR_2_like"/>
    <property type="match status" value="1"/>
</dbReference>
<dbReference type="CDD" id="cd08544">
    <property type="entry name" value="Reeler"/>
    <property type="match status" value="1"/>
</dbReference>
<feature type="transmembrane region" description="Helical" evidence="12">
    <location>
        <begin position="504"/>
        <end position="523"/>
    </location>
</feature>
<organism evidence="16 17">
    <name type="scientific">Aplysia californica</name>
    <name type="common">California sea hare</name>
    <dbReference type="NCBI Taxonomy" id="6500"/>
    <lineage>
        <taxon>Eukaryota</taxon>
        <taxon>Metazoa</taxon>
        <taxon>Spiralia</taxon>
        <taxon>Lophotrochozoa</taxon>
        <taxon>Mollusca</taxon>
        <taxon>Gastropoda</taxon>
        <taxon>Heterobranchia</taxon>
        <taxon>Euthyneura</taxon>
        <taxon>Tectipleura</taxon>
        <taxon>Aplysiida</taxon>
        <taxon>Aplysioidea</taxon>
        <taxon>Aplysiidae</taxon>
        <taxon>Aplysia</taxon>
    </lineage>
</organism>
<evidence type="ECO:0000256" key="5">
    <source>
        <dbReference type="ARBA" id="ARBA00022692"/>
    </source>
</evidence>
<dbReference type="SMART" id="SM00664">
    <property type="entry name" value="DoH"/>
    <property type="match status" value="1"/>
</dbReference>
<dbReference type="Pfam" id="PF02014">
    <property type="entry name" value="Reeler"/>
    <property type="match status" value="1"/>
</dbReference>
<feature type="transmembrane region" description="Helical" evidence="12">
    <location>
        <begin position="469"/>
        <end position="492"/>
    </location>
</feature>
<evidence type="ECO:0000256" key="8">
    <source>
        <dbReference type="ARBA" id="ARBA00023004"/>
    </source>
</evidence>
<keyword evidence="5 12" id="KW-0812">Transmembrane</keyword>
<evidence type="ECO:0000256" key="2">
    <source>
        <dbReference type="ARBA" id="ARBA00004141"/>
    </source>
</evidence>
<feature type="domain" description="Cytochrome b561" evidence="14">
    <location>
        <begin position="395"/>
        <end position="600"/>
    </location>
</feature>
<feature type="transmembrane region" description="Helical" evidence="12">
    <location>
        <begin position="657"/>
        <end position="678"/>
    </location>
</feature>
<evidence type="ECO:0000256" key="9">
    <source>
        <dbReference type="ARBA" id="ARBA00023136"/>
    </source>
</evidence>
<sequence>MEHPVFLRPQFYIQVLNPSQGVSLPCWLSVWLMAMSPGTMAFSGGAPSRACSDMMPQHGGRTPQTGPPPYRVTFAPTNALPGKNIEVTISGGKFKGFFIRARQGSRFLTNGKFTANMGTKLQCEGSGITHTTSVSRSAIKVIWTVPQNLSTEPYYFVATVVEQFKNFWTFIHSTNGNTTDRSPPNRDPTPVVKNGNQGTPVLLPTKDDDRFGNETIDTPGGENGGDQMGLEPHQKGLGSDELGSDPGCGRTKGCFTNCQTSDVCTYSISWVPGNNTVSFKFIYLMGGQTDQWIAIGLSHDTVMGDDNVLECVSDGDRVFIRTSYNRDKINEYPDDKTAALSEMKGSVVDDILTCSFQRQNKYPREARVFDLHTPYYLFVAFGEALAGGNKFPHSYIELPHVSSKKISFLSVNEVTKGTYSYYNILVKAHGSIMIVAWIIFANSGTFVARRGRSLLAGVKPGGKDAWFQVHRFTMSMTAFLTVVGFIIIVVHSQGHLLIPQGDGYYYRMLHSPLGLLLLVLTLVNASMATFRPEPSSSNRLMFKWTHWGLGIFSYILSLPVVAIGLDLPQSQTRLESLYILGIFVCYVLVMEATIRGFPYIVSTVWICCTTPNCCSKTNSYDLSNPYITTNEVALNTETITSMIRKGQNNIIEGARSFLLIFHIMAVVGFGVAILYFFLF</sequence>
<protein>
    <submittedName>
        <fullName evidence="17">Ferric-chelate reductase 1</fullName>
    </submittedName>
</protein>
<feature type="transmembrane region" description="Helical" evidence="12">
    <location>
        <begin position="544"/>
        <end position="565"/>
    </location>
</feature>
<dbReference type="PROSITE" id="PS50939">
    <property type="entry name" value="CYTOCHROME_B561"/>
    <property type="match status" value="1"/>
</dbReference>
<name>A0ABM1A103_APLCA</name>
<feature type="domain" description="Reelin" evidence="15">
    <location>
        <begin position="36"/>
        <end position="191"/>
    </location>
</feature>
<dbReference type="PROSITE" id="PS50836">
    <property type="entry name" value="DOMON"/>
    <property type="match status" value="1"/>
</dbReference>